<proteinExistence type="predicted"/>
<dbReference type="EMBL" id="KZ998695">
    <property type="protein sequence ID" value="RKO85843.1"/>
    <property type="molecule type" value="Genomic_DNA"/>
</dbReference>
<evidence type="ECO:0000313" key="1">
    <source>
        <dbReference type="EMBL" id="RKO85843.1"/>
    </source>
</evidence>
<gene>
    <name evidence="1" type="ORF">BDK51DRAFT_30254</name>
</gene>
<keyword evidence="2" id="KW-1185">Reference proteome</keyword>
<reference evidence="2" key="1">
    <citation type="journal article" date="2018" name="Nat. Microbiol.">
        <title>Leveraging single-cell genomics to expand the fungal tree of life.</title>
        <authorList>
            <person name="Ahrendt S.R."/>
            <person name="Quandt C.A."/>
            <person name="Ciobanu D."/>
            <person name="Clum A."/>
            <person name="Salamov A."/>
            <person name="Andreopoulos B."/>
            <person name="Cheng J.F."/>
            <person name="Woyke T."/>
            <person name="Pelin A."/>
            <person name="Henrissat B."/>
            <person name="Reynolds N.K."/>
            <person name="Benny G.L."/>
            <person name="Smith M.E."/>
            <person name="James T.Y."/>
            <person name="Grigoriev I.V."/>
        </authorList>
    </citation>
    <scope>NUCLEOTIDE SEQUENCE [LARGE SCALE GENOMIC DNA]</scope>
</reference>
<dbReference type="Proteomes" id="UP000269721">
    <property type="component" value="Unassembled WGS sequence"/>
</dbReference>
<sequence>MPSVRSLRGRGGNFLQRFDDLSSRKKVLKVNVKNVKCNSKPKPPTYTSLPTKFEYKQILNPAQAVLAVTRSEVTHIWCGGWCMPMWRSPLKLRRRAHPGAPSSGDRLKLVDKFEEKLDYPRVLIWWMEQVDGYCTKADKVGVPVQEQLEMIRLWKFDKKVLLHLNNKWQRWSAVPWNQGGLSSGKDLVRPNYTAPQVMTRGRNRWRNRFLVHCRNIK</sequence>
<evidence type="ECO:0000313" key="2">
    <source>
        <dbReference type="Proteomes" id="UP000269721"/>
    </source>
</evidence>
<dbReference type="AlphaFoldDB" id="A0A4P9W3L4"/>
<accession>A0A4P9W3L4</accession>
<organism evidence="1 2">
    <name type="scientific">Blyttiomyces helicus</name>
    <dbReference type="NCBI Taxonomy" id="388810"/>
    <lineage>
        <taxon>Eukaryota</taxon>
        <taxon>Fungi</taxon>
        <taxon>Fungi incertae sedis</taxon>
        <taxon>Chytridiomycota</taxon>
        <taxon>Chytridiomycota incertae sedis</taxon>
        <taxon>Chytridiomycetes</taxon>
        <taxon>Chytridiomycetes incertae sedis</taxon>
        <taxon>Blyttiomyces</taxon>
    </lineage>
</organism>
<name>A0A4P9W3L4_9FUNG</name>
<protein>
    <submittedName>
        <fullName evidence="1">Uncharacterized protein</fullName>
    </submittedName>
</protein>